<dbReference type="AlphaFoldDB" id="A0A1G7VQH9"/>
<dbReference type="Proteomes" id="UP000198779">
    <property type="component" value="Unassembled WGS sequence"/>
</dbReference>
<dbReference type="InterPro" id="IPR025272">
    <property type="entry name" value="SocA_Panacea"/>
</dbReference>
<dbReference type="Gene3D" id="1.10.260.40">
    <property type="entry name" value="lambda repressor-like DNA-binding domains"/>
    <property type="match status" value="1"/>
</dbReference>
<dbReference type="STRING" id="645274.SAMN04487901_10682"/>
<organism evidence="2 3">
    <name type="scientific">Prevotella communis</name>
    <dbReference type="NCBI Taxonomy" id="2913614"/>
    <lineage>
        <taxon>Bacteria</taxon>
        <taxon>Pseudomonadati</taxon>
        <taxon>Bacteroidota</taxon>
        <taxon>Bacteroidia</taxon>
        <taxon>Bacteroidales</taxon>
        <taxon>Prevotellaceae</taxon>
        <taxon>Prevotella</taxon>
    </lineage>
</organism>
<dbReference type="InterPro" id="IPR001387">
    <property type="entry name" value="Cro/C1-type_HTH"/>
</dbReference>
<name>A0A1G7VQH9_9BACT</name>
<evidence type="ECO:0000313" key="3">
    <source>
        <dbReference type="Proteomes" id="UP000198779"/>
    </source>
</evidence>
<dbReference type="GO" id="GO:0003677">
    <property type="term" value="F:DNA binding"/>
    <property type="evidence" value="ECO:0007669"/>
    <property type="project" value="InterPro"/>
</dbReference>
<feature type="domain" description="Antitoxin SocA-like Panacea" evidence="1">
    <location>
        <begin position="206"/>
        <end position="312"/>
    </location>
</feature>
<dbReference type="CDD" id="cd00093">
    <property type="entry name" value="HTH_XRE"/>
    <property type="match status" value="1"/>
</dbReference>
<accession>A0A1G7VQH9</accession>
<dbReference type="EMBL" id="FNCQ01000006">
    <property type="protein sequence ID" value="SDG62065.1"/>
    <property type="molecule type" value="Genomic_DNA"/>
</dbReference>
<dbReference type="Pfam" id="PF13274">
    <property type="entry name" value="SocA_Panacea"/>
    <property type="match status" value="1"/>
</dbReference>
<dbReference type="RefSeq" id="WP_091816627.1">
    <property type="nucleotide sequence ID" value="NZ_FNCQ01000006.1"/>
</dbReference>
<sequence length="332" mass="38500">MIKQTMKSPFTGGDARLCHEPSVLTFRKEQFRYVHQFYECQDSHERFTTTELDEANLAQVYNQYRAKYGIPFPEEIKRIRQHYGLSATKMSAILGFGENQYRLYENGDMPSEANGKVLMSIMNPEIFRVFVENARGQFAEADYEKLMAKANVWGKEKYSSAVVDYVFGRSLRDINSGYAALSISKIKNIFLYFIEKGHGVFITKMNKLVFYTDFLSYRMMGKGMTGLAYKAIQYGPVPVRWDRIYSFFDEIRQEIVVFPDGREGTVLKSSLSPDLSDFSVEEQNVLEAVYLRFKNESPSRISEISHHEEAWKQYVNSDKLIDFNMAFSLMAL</sequence>
<gene>
    <name evidence="2" type="ORF">SAMN04487901_10682</name>
</gene>
<evidence type="ECO:0000313" key="2">
    <source>
        <dbReference type="EMBL" id="SDG62065.1"/>
    </source>
</evidence>
<reference evidence="3" key="1">
    <citation type="submission" date="2016-10" db="EMBL/GenBank/DDBJ databases">
        <authorList>
            <person name="Varghese N."/>
            <person name="Submissions S."/>
        </authorList>
    </citation>
    <scope>NUCLEOTIDE SEQUENCE [LARGE SCALE GENOMIC DNA]</scope>
    <source>
        <strain evidence="3">BP1-148</strain>
    </source>
</reference>
<evidence type="ECO:0000259" key="1">
    <source>
        <dbReference type="Pfam" id="PF13274"/>
    </source>
</evidence>
<protein>
    <recommendedName>
        <fullName evidence="1">Antitoxin SocA-like Panacea domain-containing protein</fullName>
    </recommendedName>
</protein>
<dbReference type="InterPro" id="IPR010982">
    <property type="entry name" value="Lambda_DNA-bd_dom_sf"/>
</dbReference>
<proteinExistence type="predicted"/>
<keyword evidence="3" id="KW-1185">Reference proteome</keyword>